<organism evidence="5 6">
    <name type="scientific">Ladona fulva</name>
    <name type="common">Scarce chaser dragonfly</name>
    <name type="synonym">Libellula fulva</name>
    <dbReference type="NCBI Taxonomy" id="123851"/>
    <lineage>
        <taxon>Eukaryota</taxon>
        <taxon>Metazoa</taxon>
        <taxon>Ecdysozoa</taxon>
        <taxon>Arthropoda</taxon>
        <taxon>Hexapoda</taxon>
        <taxon>Insecta</taxon>
        <taxon>Pterygota</taxon>
        <taxon>Palaeoptera</taxon>
        <taxon>Odonata</taxon>
        <taxon>Epiprocta</taxon>
        <taxon>Anisoptera</taxon>
        <taxon>Libelluloidea</taxon>
        <taxon>Libellulidae</taxon>
        <taxon>Ladona</taxon>
    </lineage>
</organism>
<reference evidence="5" key="1">
    <citation type="submission" date="2013-04" db="EMBL/GenBank/DDBJ databases">
        <authorList>
            <person name="Qu J."/>
            <person name="Murali S.C."/>
            <person name="Bandaranaike D."/>
            <person name="Bellair M."/>
            <person name="Blankenburg K."/>
            <person name="Chao H."/>
            <person name="Dinh H."/>
            <person name="Doddapaneni H."/>
            <person name="Downs B."/>
            <person name="Dugan-Rocha S."/>
            <person name="Elkadiri S."/>
            <person name="Gnanaolivu R.D."/>
            <person name="Hernandez B."/>
            <person name="Javaid M."/>
            <person name="Jayaseelan J.C."/>
            <person name="Lee S."/>
            <person name="Li M."/>
            <person name="Ming W."/>
            <person name="Munidasa M."/>
            <person name="Muniz J."/>
            <person name="Nguyen L."/>
            <person name="Ongeri F."/>
            <person name="Osuji N."/>
            <person name="Pu L.-L."/>
            <person name="Puazo M."/>
            <person name="Qu C."/>
            <person name="Quiroz J."/>
            <person name="Raj R."/>
            <person name="Weissenberger G."/>
            <person name="Xin Y."/>
            <person name="Zou X."/>
            <person name="Han Y."/>
            <person name="Richards S."/>
            <person name="Worley K."/>
            <person name="Muzny D."/>
            <person name="Gibbs R."/>
        </authorList>
    </citation>
    <scope>NUCLEOTIDE SEQUENCE</scope>
    <source>
        <strain evidence="5">Sampled in the wild</strain>
    </source>
</reference>
<dbReference type="Pfam" id="PF13855">
    <property type="entry name" value="LRR_8"/>
    <property type="match status" value="1"/>
</dbReference>
<dbReference type="Gene3D" id="3.80.10.10">
    <property type="entry name" value="Ribonuclease Inhibitor"/>
    <property type="match status" value="1"/>
</dbReference>
<evidence type="ECO:0000256" key="4">
    <source>
        <dbReference type="SAM" id="Phobius"/>
    </source>
</evidence>
<evidence type="ECO:0000256" key="1">
    <source>
        <dbReference type="ARBA" id="ARBA00022614"/>
    </source>
</evidence>
<reference evidence="5" key="2">
    <citation type="submission" date="2017-10" db="EMBL/GenBank/DDBJ databases">
        <title>Ladona fulva Genome sequencing and assembly.</title>
        <authorList>
            <person name="Murali S."/>
            <person name="Richards S."/>
            <person name="Bandaranaike D."/>
            <person name="Bellair M."/>
            <person name="Blankenburg K."/>
            <person name="Chao H."/>
            <person name="Dinh H."/>
            <person name="Doddapaneni H."/>
            <person name="Dugan-Rocha S."/>
            <person name="Elkadiri S."/>
            <person name="Gnanaolivu R."/>
            <person name="Hernandez B."/>
            <person name="Skinner E."/>
            <person name="Javaid M."/>
            <person name="Lee S."/>
            <person name="Li M."/>
            <person name="Ming W."/>
            <person name="Munidasa M."/>
            <person name="Muniz J."/>
            <person name="Nguyen L."/>
            <person name="Hughes D."/>
            <person name="Osuji N."/>
            <person name="Pu L.-L."/>
            <person name="Puazo M."/>
            <person name="Qu C."/>
            <person name="Quiroz J."/>
            <person name="Raj R."/>
            <person name="Weissenberger G."/>
            <person name="Xin Y."/>
            <person name="Zou X."/>
            <person name="Han Y."/>
            <person name="Worley K."/>
            <person name="Muzny D."/>
            <person name="Gibbs R."/>
        </authorList>
    </citation>
    <scope>NUCLEOTIDE SEQUENCE</scope>
    <source>
        <strain evidence="5">Sampled in the wild</strain>
    </source>
</reference>
<dbReference type="InterPro" id="IPR050216">
    <property type="entry name" value="LRR_domain-containing"/>
</dbReference>
<feature type="compositionally biased region" description="Low complexity" evidence="3">
    <location>
        <begin position="194"/>
        <end position="204"/>
    </location>
</feature>
<feature type="transmembrane region" description="Helical" evidence="4">
    <location>
        <begin position="240"/>
        <end position="260"/>
    </location>
</feature>
<evidence type="ECO:0008006" key="7">
    <source>
        <dbReference type="Google" id="ProtNLM"/>
    </source>
</evidence>
<evidence type="ECO:0000256" key="3">
    <source>
        <dbReference type="SAM" id="MobiDB-lite"/>
    </source>
</evidence>
<accession>A0A8K0K2L4</accession>
<dbReference type="EMBL" id="KZ308284">
    <property type="protein sequence ID" value="KAG8226497.1"/>
    <property type="molecule type" value="Genomic_DNA"/>
</dbReference>
<keyword evidence="4" id="KW-1133">Transmembrane helix</keyword>
<feature type="region of interest" description="Disordered" evidence="3">
    <location>
        <begin position="155"/>
        <end position="228"/>
    </location>
</feature>
<evidence type="ECO:0000256" key="2">
    <source>
        <dbReference type="ARBA" id="ARBA00022737"/>
    </source>
</evidence>
<dbReference type="AlphaFoldDB" id="A0A8K0K2L4"/>
<dbReference type="OrthoDB" id="1394818at2759"/>
<keyword evidence="4" id="KW-0472">Membrane</keyword>
<protein>
    <recommendedName>
        <fullName evidence="7">Leucine-rich repeat-containing protein 59</fullName>
    </recommendedName>
</protein>
<keyword evidence="6" id="KW-1185">Reference proteome</keyword>
<dbReference type="SMART" id="SM00369">
    <property type="entry name" value="LRR_TYP"/>
    <property type="match status" value="4"/>
</dbReference>
<evidence type="ECO:0000313" key="6">
    <source>
        <dbReference type="Proteomes" id="UP000792457"/>
    </source>
</evidence>
<proteinExistence type="predicted"/>
<name>A0A8K0K2L4_LADFU</name>
<keyword evidence="4" id="KW-0812">Transmembrane</keyword>
<dbReference type="InterPro" id="IPR032675">
    <property type="entry name" value="LRR_dom_sf"/>
</dbReference>
<dbReference type="PANTHER" id="PTHR48051:SF1">
    <property type="entry name" value="RAS SUPPRESSOR PROTEIN 1"/>
    <property type="match status" value="1"/>
</dbReference>
<evidence type="ECO:0000313" key="5">
    <source>
        <dbReference type="EMBL" id="KAG8226497.1"/>
    </source>
</evidence>
<feature type="compositionally biased region" description="Low complexity" evidence="3">
    <location>
        <begin position="162"/>
        <end position="180"/>
    </location>
</feature>
<feature type="compositionally biased region" description="Polar residues" evidence="3">
    <location>
        <begin position="212"/>
        <end position="223"/>
    </location>
</feature>
<dbReference type="InterPro" id="IPR003591">
    <property type="entry name" value="Leu-rich_rpt_typical-subtyp"/>
</dbReference>
<dbReference type="GO" id="GO:0005737">
    <property type="term" value="C:cytoplasm"/>
    <property type="evidence" value="ECO:0007669"/>
    <property type="project" value="TreeGrafter"/>
</dbReference>
<keyword evidence="1" id="KW-0433">Leucine-rich repeat</keyword>
<dbReference type="InterPro" id="IPR001611">
    <property type="entry name" value="Leu-rich_rpt"/>
</dbReference>
<keyword evidence="2" id="KW-0677">Repeat</keyword>
<sequence length="335" mass="37659">MAKLNLKDRFEDGELDLSMSDLEEVPVKEINAMKKAKSLDLSNNRIAKLGKNFATMTHIIKLDLGKNLLTELPENFGDMVQLKHLDLYGNKIDRLPLSFGKLSNLKWLDLKGNPLTPKLAEVAGQCLDAAECAKCARSVVALLRNMAVSIEEEKARREQQRQLHLQQQAEASNNQNASQGQKKDKKKKKKAENADNQQKKASVAESKKSSKNQENLKQQNGSGVKTKVAKEQKKGRSLGFYLFLLLINLMAIASLALYFVDENLFWKYVQTTQIFFKETVATVHNWWETKGLQGVKDWAGGGLLALEAAKTTIVQLYYNISAEIPAYVESVKKLF</sequence>
<gene>
    <name evidence="5" type="ORF">J437_LFUL007379</name>
</gene>
<comment type="caution">
    <text evidence="5">The sequence shown here is derived from an EMBL/GenBank/DDBJ whole genome shotgun (WGS) entry which is preliminary data.</text>
</comment>
<dbReference type="PANTHER" id="PTHR48051">
    <property type="match status" value="1"/>
</dbReference>
<dbReference type="SUPFAM" id="SSF52075">
    <property type="entry name" value="Outer arm dynein light chain 1"/>
    <property type="match status" value="1"/>
</dbReference>
<dbReference type="Proteomes" id="UP000792457">
    <property type="component" value="Unassembled WGS sequence"/>
</dbReference>